<gene>
    <name evidence="1" type="ORF">RRG08_045580</name>
</gene>
<protein>
    <submittedName>
        <fullName evidence="1">Uncharacterized protein</fullName>
    </submittedName>
</protein>
<proteinExistence type="predicted"/>
<dbReference type="AlphaFoldDB" id="A0AAE1DWJ3"/>
<evidence type="ECO:0000313" key="1">
    <source>
        <dbReference type="EMBL" id="KAK3785357.1"/>
    </source>
</evidence>
<organism evidence="1 2">
    <name type="scientific">Elysia crispata</name>
    <name type="common">lettuce slug</name>
    <dbReference type="NCBI Taxonomy" id="231223"/>
    <lineage>
        <taxon>Eukaryota</taxon>
        <taxon>Metazoa</taxon>
        <taxon>Spiralia</taxon>
        <taxon>Lophotrochozoa</taxon>
        <taxon>Mollusca</taxon>
        <taxon>Gastropoda</taxon>
        <taxon>Heterobranchia</taxon>
        <taxon>Euthyneura</taxon>
        <taxon>Panpulmonata</taxon>
        <taxon>Sacoglossa</taxon>
        <taxon>Placobranchoidea</taxon>
        <taxon>Plakobranchidae</taxon>
        <taxon>Elysia</taxon>
    </lineage>
</organism>
<dbReference type="EMBL" id="JAWDGP010002132">
    <property type="protein sequence ID" value="KAK3785357.1"/>
    <property type="molecule type" value="Genomic_DNA"/>
</dbReference>
<sequence length="134" mass="15273">MGDMTSPISPEFDRSLKLRGQRPITILLVNSILWLSLCRPWCPGYRADRYQQRAIIKAISESDRREEIDQVVAMKPINQWNFAVKRLLNIPVWFLIASCGAELRVAGCWTWTKASKSPVCPSCLAVTHSQVNTR</sequence>
<keyword evidence="2" id="KW-1185">Reference proteome</keyword>
<accession>A0AAE1DWJ3</accession>
<name>A0AAE1DWJ3_9GAST</name>
<evidence type="ECO:0000313" key="2">
    <source>
        <dbReference type="Proteomes" id="UP001283361"/>
    </source>
</evidence>
<reference evidence="1" key="1">
    <citation type="journal article" date="2023" name="G3 (Bethesda)">
        <title>A reference genome for the long-term kleptoplast-retaining sea slug Elysia crispata morphotype clarki.</title>
        <authorList>
            <person name="Eastman K.E."/>
            <person name="Pendleton A.L."/>
            <person name="Shaikh M.A."/>
            <person name="Suttiyut T."/>
            <person name="Ogas R."/>
            <person name="Tomko P."/>
            <person name="Gavelis G."/>
            <person name="Widhalm J.R."/>
            <person name="Wisecaver J.H."/>
        </authorList>
    </citation>
    <scope>NUCLEOTIDE SEQUENCE</scope>
    <source>
        <strain evidence="1">ECLA1</strain>
    </source>
</reference>
<comment type="caution">
    <text evidence="1">The sequence shown here is derived from an EMBL/GenBank/DDBJ whole genome shotgun (WGS) entry which is preliminary data.</text>
</comment>
<dbReference type="Proteomes" id="UP001283361">
    <property type="component" value="Unassembled WGS sequence"/>
</dbReference>